<reference evidence="4" key="1">
    <citation type="submission" date="2020-10" db="EMBL/GenBank/DDBJ databases">
        <authorList>
            <person name="Gilroy R."/>
        </authorList>
    </citation>
    <scope>NUCLEOTIDE SEQUENCE</scope>
    <source>
        <strain evidence="4">ChiHcec3-6078</strain>
    </source>
</reference>
<dbReference type="InterPro" id="IPR005025">
    <property type="entry name" value="FMN_Rdtase-like_dom"/>
</dbReference>
<reference evidence="4" key="2">
    <citation type="journal article" date="2021" name="PeerJ">
        <title>Extensive microbial diversity within the chicken gut microbiome revealed by metagenomics and culture.</title>
        <authorList>
            <person name="Gilroy R."/>
            <person name="Ravi A."/>
            <person name="Getino M."/>
            <person name="Pursley I."/>
            <person name="Horton D.L."/>
            <person name="Alikhan N.F."/>
            <person name="Baker D."/>
            <person name="Gharbi K."/>
            <person name="Hall N."/>
            <person name="Watson M."/>
            <person name="Adriaenssens E.M."/>
            <person name="Foster-Nyarko E."/>
            <person name="Jarju S."/>
            <person name="Secka A."/>
            <person name="Antonio M."/>
            <person name="Oren A."/>
            <person name="Chaudhuri R.R."/>
            <person name="La Ragione R."/>
            <person name="Hildebrand F."/>
            <person name="Pallen M.J."/>
        </authorList>
    </citation>
    <scope>NUCLEOTIDE SEQUENCE</scope>
    <source>
        <strain evidence="4">ChiHcec3-6078</strain>
    </source>
</reference>
<evidence type="ECO:0000256" key="2">
    <source>
        <dbReference type="ARBA" id="ARBA00022643"/>
    </source>
</evidence>
<evidence type="ECO:0000259" key="3">
    <source>
        <dbReference type="Pfam" id="PF03358"/>
    </source>
</evidence>
<dbReference type="Proteomes" id="UP000824090">
    <property type="component" value="Unassembled WGS sequence"/>
</dbReference>
<name>A0A9D1I020_9FIRM</name>
<feature type="domain" description="NADPH-dependent FMN reductase-like" evidence="3">
    <location>
        <begin position="3"/>
        <end position="128"/>
    </location>
</feature>
<proteinExistence type="predicted"/>
<evidence type="ECO:0000313" key="5">
    <source>
        <dbReference type="Proteomes" id="UP000824090"/>
    </source>
</evidence>
<keyword evidence="2" id="KW-0288">FMN</keyword>
<dbReference type="Pfam" id="PF03358">
    <property type="entry name" value="FMN_red"/>
    <property type="match status" value="1"/>
</dbReference>
<dbReference type="PANTHER" id="PTHR43278:SF2">
    <property type="entry name" value="IRON-SULFUR FLAVOPROTEIN"/>
    <property type="match status" value="1"/>
</dbReference>
<gene>
    <name evidence="4" type="ORF">IAC50_04670</name>
</gene>
<dbReference type="InterPro" id="IPR029039">
    <property type="entry name" value="Flavoprotein-like_sf"/>
</dbReference>
<dbReference type="PANTHER" id="PTHR43278">
    <property type="entry name" value="NAD(P)H-DEPENDENT FMN-CONTAINING OXIDOREDUCTASE YWQN-RELATED"/>
    <property type="match status" value="1"/>
</dbReference>
<comment type="caution">
    <text evidence="4">The sequence shown here is derived from an EMBL/GenBank/DDBJ whole genome shotgun (WGS) entry which is preliminary data.</text>
</comment>
<evidence type="ECO:0000313" key="4">
    <source>
        <dbReference type="EMBL" id="HIU25768.1"/>
    </source>
</evidence>
<dbReference type="AlphaFoldDB" id="A0A9D1I020"/>
<accession>A0A9D1I020</accession>
<keyword evidence="1" id="KW-0285">Flavoprotein</keyword>
<dbReference type="InterPro" id="IPR051796">
    <property type="entry name" value="ISF_SsuE-like"/>
</dbReference>
<evidence type="ECO:0000256" key="1">
    <source>
        <dbReference type="ARBA" id="ARBA00022630"/>
    </source>
</evidence>
<dbReference type="SUPFAM" id="SSF52218">
    <property type="entry name" value="Flavoproteins"/>
    <property type="match status" value="1"/>
</dbReference>
<organism evidence="4 5">
    <name type="scientific">Candidatus Allocopromorpha excrementigallinarum</name>
    <dbReference type="NCBI Taxonomy" id="2840742"/>
    <lineage>
        <taxon>Bacteria</taxon>
        <taxon>Bacillati</taxon>
        <taxon>Bacillota</taxon>
        <taxon>Clostridia</taxon>
        <taxon>Eubacteriales</taxon>
        <taxon>Eubacteriaceae</taxon>
        <taxon>Eubacteriaceae incertae sedis</taxon>
        <taxon>Candidatus Allocopromorpha</taxon>
    </lineage>
</organism>
<dbReference type="EMBL" id="DVMP01000086">
    <property type="protein sequence ID" value="HIU25768.1"/>
    <property type="molecule type" value="Genomic_DNA"/>
</dbReference>
<dbReference type="GO" id="GO:0016491">
    <property type="term" value="F:oxidoreductase activity"/>
    <property type="evidence" value="ECO:0007669"/>
    <property type="project" value="InterPro"/>
</dbReference>
<dbReference type="Gene3D" id="3.40.50.360">
    <property type="match status" value="1"/>
</dbReference>
<protein>
    <submittedName>
        <fullName evidence="4">Flavodoxin family protein</fullName>
    </submittedName>
</protein>
<sequence>MKKMLILTGSPRKDGNTALMVDAFTKGAKEAGYDVVRFDTAMMNIKGCLHCQTCWSKERSCSLDDDFVKIGSELEAADSLVFAAPMYWSQFPSHLKAVVDKLYAYVVPACQKSLAGKKFAMITCGDGADEHAFDAVVPWYEGLAKYMQWEAAGYVAVPALMEKGDVKKTDGLEKAYELGKKM</sequence>